<organism evidence="2">
    <name type="scientific">Aureococcus anophagefferens</name>
    <name type="common">Harmful bloom alga</name>
    <dbReference type="NCBI Taxonomy" id="44056"/>
    <lineage>
        <taxon>Eukaryota</taxon>
        <taxon>Sar</taxon>
        <taxon>Stramenopiles</taxon>
        <taxon>Ochrophyta</taxon>
        <taxon>Pelagophyceae</taxon>
        <taxon>Pelagomonadales</taxon>
        <taxon>Pelagomonadaceae</taxon>
        <taxon>Aureococcus</taxon>
    </lineage>
</organism>
<sequence length="275" mass="29855">MTAKTVRLQDPRNRRVTKECGMSDVNAANRAQRNQAEAASFKLTRELCVADGGYEAVRERVSAIKAAATEHLEAGRLDVALSGYLMGIHMCVGGDYPTTICPATSPTPVGRVLVLALRSLCTLQHFRCQSADGVDPAVLTSLLLNVTLCCLKREDWPPAAAAASMVVDEAGDIASRTKAWLRLAKARGEMGHTWHAEQCLAKVKAAGNKAGAGTTSRRAAREAAAYLKLLRERNKKTKRDFGKIFDGQDVLYSEHEQALLRKRANLDAKASTKVH</sequence>
<name>F0YI31_AURAN</name>
<dbReference type="InterPro" id="IPR011990">
    <property type="entry name" value="TPR-like_helical_dom_sf"/>
</dbReference>
<dbReference type="Gene3D" id="1.25.40.10">
    <property type="entry name" value="Tetratricopeptide repeat domain"/>
    <property type="match status" value="1"/>
</dbReference>
<dbReference type="InParanoid" id="F0YI31"/>
<evidence type="ECO:0000313" key="1">
    <source>
        <dbReference type="EMBL" id="EGB05238.1"/>
    </source>
</evidence>
<feature type="non-terminal residue" evidence="1">
    <location>
        <position position="275"/>
    </location>
</feature>
<dbReference type="RefSeq" id="XP_009040139.1">
    <property type="nucleotide sequence ID" value="XM_009041891.1"/>
</dbReference>
<gene>
    <name evidence="1" type="ORF">AURANDRAFT_72284</name>
</gene>
<dbReference type="AlphaFoldDB" id="F0YI31"/>
<dbReference type="Proteomes" id="UP000002729">
    <property type="component" value="Unassembled WGS sequence"/>
</dbReference>
<reference evidence="1 2" key="1">
    <citation type="journal article" date="2011" name="Proc. Natl. Acad. Sci. U.S.A.">
        <title>Niche of harmful alga Aureococcus anophagefferens revealed through ecogenomics.</title>
        <authorList>
            <person name="Gobler C.J."/>
            <person name="Berry D.L."/>
            <person name="Dyhrman S.T."/>
            <person name="Wilhelm S.W."/>
            <person name="Salamov A."/>
            <person name="Lobanov A.V."/>
            <person name="Zhang Y."/>
            <person name="Collier J.L."/>
            <person name="Wurch L.L."/>
            <person name="Kustka A.B."/>
            <person name="Dill B.D."/>
            <person name="Shah M."/>
            <person name="VerBerkmoes N.C."/>
            <person name="Kuo A."/>
            <person name="Terry A."/>
            <person name="Pangilinan J."/>
            <person name="Lindquist E.A."/>
            <person name="Lucas S."/>
            <person name="Paulsen I.T."/>
            <person name="Hattenrath-Lehmann T.K."/>
            <person name="Talmage S.C."/>
            <person name="Walker E.A."/>
            <person name="Koch F."/>
            <person name="Burson A.M."/>
            <person name="Marcoval M.A."/>
            <person name="Tang Y.Z."/>
            <person name="Lecleir G.R."/>
            <person name="Coyne K.J."/>
            <person name="Berg G.M."/>
            <person name="Bertrand E.M."/>
            <person name="Saito M.A."/>
            <person name="Gladyshev V.N."/>
            <person name="Grigoriev I.V."/>
        </authorList>
    </citation>
    <scope>NUCLEOTIDE SEQUENCE [LARGE SCALE GENOMIC DNA]</scope>
    <source>
        <strain evidence="2">CCMP 1984</strain>
    </source>
</reference>
<protein>
    <submittedName>
        <fullName evidence="1">Expressed protein</fullName>
    </submittedName>
</protein>
<dbReference type="GeneID" id="20228636"/>
<proteinExistence type="predicted"/>
<evidence type="ECO:0000313" key="2">
    <source>
        <dbReference type="Proteomes" id="UP000002729"/>
    </source>
</evidence>
<keyword evidence="2" id="KW-1185">Reference proteome</keyword>
<dbReference type="EMBL" id="GL833143">
    <property type="protein sequence ID" value="EGB05238.1"/>
    <property type="molecule type" value="Genomic_DNA"/>
</dbReference>
<accession>F0YI31</accession>
<dbReference type="KEGG" id="aaf:AURANDRAFT_72284"/>